<evidence type="ECO:0000313" key="2">
    <source>
        <dbReference type="Proteomes" id="UP000790377"/>
    </source>
</evidence>
<reference evidence="1" key="1">
    <citation type="journal article" date="2021" name="New Phytol.">
        <title>Evolutionary innovations through gain and loss of genes in the ectomycorrhizal Boletales.</title>
        <authorList>
            <person name="Wu G."/>
            <person name="Miyauchi S."/>
            <person name="Morin E."/>
            <person name="Kuo A."/>
            <person name="Drula E."/>
            <person name="Varga T."/>
            <person name="Kohler A."/>
            <person name="Feng B."/>
            <person name="Cao Y."/>
            <person name="Lipzen A."/>
            <person name="Daum C."/>
            <person name="Hundley H."/>
            <person name="Pangilinan J."/>
            <person name="Johnson J."/>
            <person name="Barry K."/>
            <person name="LaButti K."/>
            <person name="Ng V."/>
            <person name="Ahrendt S."/>
            <person name="Min B."/>
            <person name="Choi I.G."/>
            <person name="Park H."/>
            <person name="Plett J.M."/>
            <person name="Magnuson J."/>
            <person name="Spatafora J.W."/>
            <person name="Nagy L.G."/>
            <person name="Henrissat B."/>
            <person name="Grigoriev I.V."/>
            <person name="Yang Z.L."/>
            <person name="Xu J."/>
            <person name="Martin F.M."/>
        </authorList>
    </citation>
    <scope>NUCLEOTIDE SEQUENCE</scope>
    <source>
        <strain evidence="1">ATCC 28755</strain>
    </source>
</reference>
<dbReference type="Proteomes" id="UP000790377">
    <property type="component" value="Unassembled WGS sequence"/>
</dbReference>
<feature type="non-terminal residue" evidence="1">
    <location>
        <position position="1"/>
    </location>
</feature>
<gene>
    <name evidence="1" type="ORF">BJ138DRAFT_1017523</name>
</gene>
<keyword evidence="2" id="KW-1185">Reference proteome</keyword>
<dbReference type="EMBL" id="MU268161">
    <property type="protein sequence ID" value="KAH7905583.1"/>
    <property type="molecule type" value="Genomic_DNA"/>
</dbReference>
<proteinExistence type="predicted"/>
<evidence type="ECO:0000313" key="1">
    <source>
        <dbReference type="EMBL" id="KAH7905583.1"/>
    </source>
</evidence>
<organism evidence="1 2">
    <name type="scientific">Hygrophoropsis aurantiaca</name>
    <dbReference type="NCBI Taxonomy" id="72124"/>
    <lineage>
        <taxon>Eukaryota</taxon>
        <taxon>Fungi</taxon>
        <taxon>Dikarya</taxon>
        <taxon>Basidiomycota</taxon>
        <taxon>Agaricomycotina</taxon>
        <taxon>Agaricomycetes</taxon>
        <taxon>Agaricomycetidae</taxon>
        <taxon>Boletales</taxon>
        <taxon>Coniophorineae</taxon>
        <taxon>Hygrophoropsidaceae</taxon>
        <taxon>Hygrophoropsis</taxon>
    </lineage>
</organism>
<accession>A0ACB7ZXW6</accession>
<sequence>EAVQWAQLSSSFLLPFCGVYVMTEPAPRLGLVSPWMQNGNLTQYLKKNLKQIGYLWFMSNIACGIDYLHTFNPPVIHGDLKGLNVLITDDHRACVADFGLCFLAQNSAFQITMTSSSNDRGSLFWMAPELINDDEECVCKTWSTDVYAFGCVQIFNGQPPFFDLPRSKARIAIKKSQDPPRPSHPDLDDTLWTLIQKCLSRDPESYPNMSEVAQQLSSRSRKNL</sequence>
<name>A0ACB7ZXW6_9AGAM</name>
<comment type="caution">
    <text evidence="1">The sequence shown here is derived from an EMBL/GenBank/DDBJ whole genome shotgun (WGS) entry which is preliminary data.</text>
</comment>
<protein>
    <submittedName>
        <fullName evidence="1">Kinase-like domain-containing protein</fullName>
    </submittedName>
</protein>